<reference evidence="1 2" key="1">
    <citation type="submission" date="2023-03" db="EMBL/GenBank/DDBJ databases">
        <title>Strain YYF002 represents a novel species in the genus Winogradskyella isolated from seawater.</title>
        <authorList>
            <person name="Fu Z.-Y."/>
        </authorList>
    </citation>
    <scope>NUCLEOTIDE SEQUENCE [LARGE SCALE GENOMIC DNA]</scope>
    <source>
        <strain evidence="1 2">YYF002</strain>
    </source>
</reference>
<evidence type="ECO:0000313" key="2">
    <source>
        <dbReference type="Proteomes" id="UP001529085"/>
    </source>
</evidence>
<protein>
    <recommendedName>
        <fullName evidence="3">Late embryogenesis abundant protein</fullName>
    </recommendedName>
</protein>
<evidence type="ECO:0000313" key="1">
    <source>
        <dbReference type="EMBL" id="MDG4717282.1"/>
    </source>
</evidence>
<accession>A0ABT6G5G2</accession>
<dbReference type="EMBL" id="JARSBN010000011">
    <property type="protein sequence ID" value="MDG4717282.1"/>
    <property type="molecule type" value="Genomic_DNA"/>
</dbReference>
<organism evidence="1 2">
    <name type="scientific">Winogradskyella marincola</name>
    <dbReference type="NCBI Taxonomy" id="3037795"/>
    <lineage>
        <taxon>Bacteria</taxon>
        <taxon>Pseudomonadati</taxon>
        <taxon>Bacteroidota</taxon>
        <taxon>Flavobacteriia</taxon>
        <taxon>Flavobacteriales</taxon>
        <taxon>Flavobacteriaceae</taxon>
        <taxon>Winogradskyella</taxon>
    </lineage>
</organism>
<name>A0ABT6G5G2_9FLAO</name>
<keyword evidence="2" id="KW-1185">Reference proteome</keyword>
<dbReference type="RefSeq" id="WP_278006703.1">
    <property type="nucleotide sequence ID" value="NZ_JARSBN010000011.1"/>
</dbReference>
<evidence type="ECO:0008006" key="3">
    <source>
        <dbReference type="Google" id="ProtNLM"/>
    </source>
</evidence>
<sequence>MKKSIVFILVICSLVFNCTVKEKPQFIGIDNIKVLDSNSENITFSADAEFSNPNNVGGTLQTDALKVLVNNREVATFTSKEFKVPSKDKFKIPLTVSIATDSIINKGNLSGLLGSLLSKKLKVQYIGDIKYKIFGYASTYTINKTEDVKIKL</sequence>
<dbReference type="Proteomes" id="UP001529085">
    <property type="component" value="Unassembled WGS sequence"/>
</dbReference>
<dbReference type="Gene3D" id="2.60.40.1820">
    <property type="match status" value="1"/>
</dbReference>
<dbReference type="SUPFAM" id="SSF117070">
    <property type="entry name" value="LEA14-like"/>
    <property type="match status" value="1"/>
</dbReference>
<proteinExistence type="predicted"/>
<gene>
    <name evidence="1" type="ORF">P7122_15445</name>
</gene>
<comment type="caution">
    <text evidence="1">The sequence shown here is derived from an EMBL/GenBank/DDBJ whole genome shotgun (WGS) entry which is preliminary data.</text>
</comment>